<dbReference type="OrthoDB" id="5291305at2"/>
<accession>A0A4R1KD21</accession>
<comment type="caution">
    <text evidence="3">The sequence shown here is derived from an EMBL/GenBank/DDBJ whole genome shotgun (WGS) entry which is preliminary data.</text>
</comment>
<gene>
    <name evidence="3" type="ORF">C8D98_0991</name>
</gene>
<feature type="domain" description="6-hydroxymethylpterin diphosphokinase MptE-like" evidence="2">
    <location>
        <begin position="210"/>
        <end position="378"/>
    </location>
</feature>
<dbReference type="Proteomes" id="UP000294614">
    <property type="component" value="Unassembled WGS sequence"/>
</dbReference>
<keyword evidence="1" id="KW-0472">Membrane</keyword>
<dbReference type="AlphaFoldDB" id="A0A4R1KD21"/>
<evidence type="ECO:0000313" key="4">
    <source>
        <dbReference type="Proteomes" id="UP000294614"/>
    </source>
</evidence>
<reference evidence="3 4" key="1">
    <citation type="submission" date="2019-03" db="EMBL/GenBank/DDBJ databases">
        <title>Genomic Encyclopedia of Type Strains, Phase IV (KMG-IV): sequencing the most valuable type-strain genomes for metagenomic binning, comparative biology and taxonomic classification.</title>
        <authorList>
            <person name="Goeker M."/>
        </authorList>
    </citation>
    <scope>NUCLEOTIDE SEQUENCE [LARGE SCALE GENOMIC DNA]</scope>
    <source>
        <strain evidence="3 4">DSM 24984</strain>
    </source>
</reference>
<evidence type="ECO:0000313" key="3">
    <source>
        <dbReference type="EMBL" id="TCK62465.1"/>
    </source>
</evidence>
<evidence type="ECO:0000256" key="1">
    <source>
        <dbReference type="SAM" id="Phobius"/>
    </source>
</evidence>
<name>A0A4R1KD21_9BACT</name>
<proteinExistence type="predicted"/>
<keyword evidence="1" id="KW-1133">Transmembrane helix</keyword>
<dbReference type="Pfam" id="PF01973">
    <property type="entry name" value="MptE-like"/>
    <property type="match status" value="1"/>
</dbReference>
<dbReference type="EMBL" id="SMGG01000003">
    <property type="protein sequence ID" value="TCK62465.1"/>
    <property type="molecule type" value="Genomic_DNA"/>
</dbReference>
<dbReference type="RefSeq" id="WP_132872546.1">
    <property type="nucleotide sequence ID" value="NZ_SMGG01000003.1"/>
</dbReference>
<keyword evidence="4" id="KW-1185">Reference proteome</keyword>
<keyword evidence="1" id="KW-0812">Transmembrane</keyword>
<evidence type="ECO:0000259" key="2">
    <source>
        <dbReference type="Pfam" id="PF01973"/>
    </source>
</evidence>
<dbReference type="PANTHER" id="PTHR41786">
    <property type="entry name" value="MOTILITY ACCESSORY FACTOR MAF"/>
    <property type="match status" value="1"/>
</dbReference>
<feature type="transmembrane region" description="Helical" evidence="1">
    <location>
        <begin position="78"/>
        <end position="97"/>
    </location>
</feature>
<organism evidence="3 4">
    <name type="scientific">Seleniivibrio woodruffii</name>
    <dbReference type="NCBI Taxonomy" id="1078050"/>
    <lineage>
        <taxon>Bacteria</taxon>
        <taxon>Pseudomonadati</taxon>
        <taxon>Deferribacterota</taxon>
        <taxon>Deferribacteres</taxon>
        <taxon>Deferribacterales</taxon>
        <taxon>Geovibrionaceae</taxon>
        <taxon>Seleniivibrio</taxon>
    </lineage>
</organism>
<sequence length="628" mass="70865">MDIKEKNWQTLKQKYPQIYERLLALPAQSDYAIIMSSKEGIVPNMKNLKTGRLFYNPVNPMAEVHQDIKNRKLKVAQFNVFLGAGMLYHVFALYDLVKVQGGSHFIVEKNPDILRALMEVVDISAILTHPNVHFLVGEELPVIFTTINNVLTATDTKFYVKTVNFIEQAVAFSENKEYYLNVVRATKDAIKEVLNFFGNDPHDSMIGIENTLLNIDEILNNPGIDQLKGAFKGRPGIVVATGPSLNKNVELLRDVTDKAVVVGADASMRVLAKKGMKPHMVCSLERMPPTAKLFEELSPEAFEDVYYAAAPVISPITYQTYKGKRIIVYRNFATFKWLDIEKGTLNIGPSSGNMAFKILEYIGCDPIILIGQDLAFGEDGNTHATGSTFGERESTYYENCLLVEGNYSPQVRSSRVWNMFLNYYHKDVLNSQAKVINATEGGAKIHGTEIMTFKEAIGKYVTESFDPLAAIKKTLTYPDGETLTAQRKQVLDKVDQGLMTCGKSIELFKGCHALCMEYIEKVWIPFSQGQPYNEAEGNRIVTELEQSVQIFRDPDFFNVLMHYVQSYAIKTMIEVHDITARDLPVHEIQVNVVSILKDMYEVMIQLIIKMEELLKVLKEKLEAELISG</sequence>
<dbReference type="InterPro" id="IPR002826">
    <property type="entry name" value="MptE-like"/>
</dbReference>
<protein>
    <recommendedName>
        <fullName evidence="2">6-hydroxymethylpterin diphosphokinase MptE-like domain-containing protein</fullName>
    </recommendedName>
</protein>
<dbReference type="PANTHER" id="PTHR41786:SF1">
    <property type="entry name" value="6-HYDROXYMETHYLPTERIN DIPHOSPHOKINASE MPTE-LIKE DOMAIN-CONTAINING PROTEIN"/>
    <property type="match status" value="1"/>
</dbReference>